<feature type="domain" description="6-phosphogluconate dehydrogenase C-terminal" evidence="5">
    <location>
        <begin position="186"/>
        <end position="322"/>
    </location>
</feature>
<dbReference type="RefSeq" id="WP_221400850.1">
    <property type="nucleotide sequence ID" value="NZ_JACHOB010000001.1"/>
</dbReference>
<comment type="pathway">
    <text evidence="1">Carbohydrate degradation; pentose phosphate pathway.</text>
</comment>
<gene>
    <name evidence="6" type="ORF">GGQ59_000739</name>
</gene>
<keyword evidence="3 6" id="KW-0560">Oxidoreductase</keyword>
<dbReference type="PRINTS" id="PR00076">
    <property type="entry name" value="6PGDHDRGNASE"/>
</dbReference>
<dbReference type="GO" id="GO:0050661">
    <property type="term" value="F:NADP binding"/>
    <property type="evidence" value="ECO:0007669"/>
    <property type="project" value="InterPro"/>
</dbReference>
<dbReference type="SUPFAM" id="SSF51735">
    <property type="entry name" value="NAD(P)-binding Rossmann-fold domains"/>
    <property type="match status" value="1"/>
</dbReference>
<proteinExistence type="inferred from homology"/>
<dbReference type="InterPro" id="IPR008927">
    <property type="entry name" value="6-PGluconate_DH-like_C_sf"/>
</dbReference>
<organism evidence="6 7">
    <name type="scientific">Parvularcula dongshanensis</name>
    <dbReference type="NCBI Taxonomy" id="1173995"/>
    <lineage>
        <taxon>Bacteria</taxon>
        <taxon>Pseudomonadati</taxon>
        <taxon>Pseudomonadota</taxon>
        <taxon>Alphaproteobacteria</taxon>
        <taxon>Parvularculales</taxon>
        <taxon>Parvularculaceae</taxon>
        <taxon>Parvularcula</taxon>
    </lineage>
</organism>
<sequence>MDGSFTMIGLGRMGAGLTRRLMAAGIEVNVFDVQSEAVDALAKDGASPLSGLEAITDLPAPRTVWVMLPAGRITEDTIRQLGEMLDPGDCVIDGGNTYYKDDVRRAGELAKRSIDYVDVGVSGGVWGLREGFSLMIGGNEAQVERLDPVFAALAPGEDAAPRTEGRKAEDDRPDRGYAYCGRTGSGHFVKMVHNGIEYGLMQAYAEGFDVLRNASSSLRADDLCYDLDLAGIAEVWRRGSVIRSWLLDLNANALNADQHLESYSGHVSDSGEARWTLEAAVEEEVPVPTIAAALFARFESRRQSSFGNKLLSAMRHQFGGHIEGGGEAGPSVPAEPRD</sequence>
<dbReference type="EC" id="1.1.1.44" evidence="6"/>
<evidence type="ECO:0000256" key="2">
    <source>
        <dbReference type="ARBA" id="ARBA00008419"/>
    </source>
</evidence>
<evidence type="ECO:0000313" key="7">
    <source>
        <dbReference type="Proteomes" id="UP000563524"/>
    </source>
</evidence>
<dbReference type="Proteomes" id="UP000563524">
    <property type="component" value="Unassembled WGS sequence"/>
</dbReference>
<dbReference type="AlphaFoldDB" id="A0A840I088"/>
<dbReference type="SMART" id="SM01350">
    <property type="entry name" value="6PGD"/>
    <property type="match status" value="1"/>
</dbReference>
<dbReference type="InterPro" id="IPR036291">
    <property type="entry name" value="NAD(P)-bd_dom_sf"/>
</dbReference>
<dbReference type="UniPathway" id="UPA00115"/>
<dbReference type="Gene3D" id="3.40.50.720">
    <property type="entry name" value="NAD(P)-binding Rossmann-like Domain"/>
    <property type="match status" value="1"/>
</dbReference>
<dbReference type="GO" id="GO:0004616">
    <property type="term" value="F:phosphogluconate dehydrogenase (decarboxylating) activity"/>
    <property type="evidence" value="ECO:0007669"/>
    <property type="project" value="UniProtKB-EC"/>
</dbReference>
<evidence type="ECO:0000313" key="6">
    <source>
        <dbReference type="EMBL" id="MBB4658239.1"/>
    </source>
</evidence>
<dbReference type="EC" id="1.1.1.343" evidence="6"/>
<dbReference type="Gene3D" id="1.10.1040.10">
    <property type="entry name" value="N-(1-d-carboxylethyl)-l-norvaline Dehydrogenase, domain 2"/>
    <property type="match status" value="1"/>
</dbReference>
<evidence type="ECO:0000256" key="3">
    <source>
        <dbReference type="ARBA" id="ARBA00023002"/>
    </source>
</evidence>
<evidence type="ECO:0000256" key="1">
    <source>
        <dbReference type="ARBA" id="ARBA00004959"/>
    </source>
</evidence>
<dbReference type="PANTHER" id="PTHR11811">
    <property type="entry name" value="6-PHOSPHOGLUCONATE DEHYDROGENASE"/>
    <property type="match status" value="1"/>
</dbReference>
<dbReference type="GO" id="GO:0019521">
    <property type="term" value="P:D-gluconate metabolic process"/>
    <property type="evidence" value="ECO:0007669"/>
    <property type="project" value="UniProtKB-KW"/>
</dbReference>
<keyword evidence="4" id="KW-0311">Gluconate utilization</keyword>
<evidence type="ECO:0000256" key="4">
    <source>
        <dbReference type="ARBA" id="ARBA00023064"/>
    </source>
</evidence>
<evidence type="ECO:0000259" key="5">
    <source>
        <dbReference type="SMART" id="SM01350"/>
    </source>
</evidence>
<dbReference type="InterPro" id="IPR006183">
    <property type="entry name" value="Pgluconate_DH"/>
</dbReference>
<dbReference type="GO" id="GO:0006098">
    <property type="term" value="P:pentose-phosphate shunt"/>
    <property type="evidence" value="ECO:0007669"/>
    <property type="project" value="UniProtKB-UniPathway"/>
</dbReference>
<keyword evidence="7" id="KW-1185">Reference proteome</keyword>
<dbReference type="InterPro" id="IPR006114">
    <property type="entry name" value="6PGDH_C"/>
</dbReference>
<dbReference type="SUPFAM" id="SSF48179">
    <property type="entry name" value="6-phosphogluconate dehydrogenase C-terminal domain-like"/>
    <property type="match status" value="1"/>
</dbReference>
<dbReference type="NCBIfam" id="TIGR00872">
    <property type="entry name" value="gnd_rel"/>
    <property type="match status" value="1"/>
</dbReference>
<dbReference type="EMBL" id="JACHOB010000001">
    <property type="protein sequence ID" value="MBB4658239.1"/>
    <property type="molecule type" value="Genomic_DNA"/>
</dbReference>
<dbReference type="Pfam" id="PF03446">
    <property type="entry name" value="NAD_binding_2"/>
    <property type="match status" value="1"/>
</dbReference>
<dbReference type="Pfam" id="PF00393">
    <property type="entry name" value="6PGD"/>
    <property type="match status" value="1"/>
</dbReference>
<comment type="caution">
    <text evidence="6">The sequence shown here is derived from an EMBL/GenBank/DDBJ whole genome shotgun (WGS) entry which is preliminary data.</text>
</comment>
<protein>
    <submittedName>
        <fullName evidence="6">6-phosphogluconate dehydrogenase</fullName>
        <ecNumber evidence="6">1.1.1.343</ecNumber>
        <ecNumber evidence="6">1.1.1.44</ecNumber>
    </submittedName>
</protein>
<dbReference type="InterPro" id="IPR006115">
    <property type="entry name" value="6PGDH_NADP-bd"/>
</dbReference>
<dbReference type="InterPro" id="IPR004849">
    <property type="entry name" value="6DGDH_YqeC"/>
</dbReference>
<dbReference type="InterPro" id="IPR013328">
    <property type="entry name" value="6PGD_dom2"/>
</dbReference>
<dbReference type="NCBIfam" id="NF007161">
    <property type="entry name" value="PRK09599.1"/>
    <property type="match status" value="1"/>
</dbReference>
<reference evidence="6 7" key="1">
    <citation type="submission" date="2020-08" db="EMBL/GenBank/DDBJ databases">
        <title>Genomic Encyclopedia of Type Strains, Phase IV (KMG-IV): sequencing the most valuable type-strain genomes for metagenomic binning, comparative biology and taxonomic classification.</title>
        <authorList>
            <person name="Goeker M."/>
        </authorList>
    </citation>
    <scope>NUCLEOTIDE SEQUENCE [LARGE SCALE GENOMIC DNA]</scope>
    <source>
        <strain evidence="6 7">DSM 102850</strain>
    </source>
</reference>
<accession>A0A840I088</accession>
<comment type="similarity">
    <text evidence="2">Belongs to the 6-phosphogluconate dehydrogenase family.</text>
</comment>
<name>A0A840I088_9PROT</name>